<feature type="domain" description="Protein kinase" evidence="2">
    <location>
        <begin position="64"/>
        <end position="335"/>
    </location>
</feature>
<dbReference type="PANTHER" id="PTHR44305">
    <property type="entry name" value="SI:DKEY-192D15.2-RELATED"/>
    <property type="match status" value="1"/>
</dbReference>
<organism evidence="3 4">
    <name type="scientific">Cudoniella acicularis</name>
    <dbReference type="NCBI Taxonomy" id="354080"/>
    <lineage>
        <taxon>Eukaryota</taxon>
        <taxon>Fungi</taxon>
        <taxon>Dikarya</taxon>
        <taxon>Ascomycota</taxon>
        <taxon>Pezizomycotina</taxon>
        <taxon>Leotiomycetes</taxon>
        <taxon>Helotiales</taxon>
        <taxon>Tricladiaceae</taxon>
        <taxon>Cudoniella</taxon>
    </lineage>
</organism>
<dbReference type="PANTHER" id="PTHR44305:SF24">
    <property type="entry name" value="TYROSINE-PROTEIN KINASE C03B1.5-RELATED"/>
    <property type="match status" value="1"/>
</dbReference>
<reference evidence="3 4" key="1">
    <citation type="submission" date="2020-03" db="EMBL/GenBank/DDBJ databases">
        <title>Draft Genome Sequence of Cudoniella acicularis.</title>
        <authorList>
            <person name="Buettner E."/>
            <person name="Kellner H."/>
        </authorList>
    </citation>
    <scope>NUCLEOTIDE SEQUENCE [LARGE SCALE GENOMIC DNA]</scope>
    <source>
        <strain evidence="3 4">DSM 108380</strain>
    </source>
</reference>
<proteinExistence type="predicted"/>
<protein>
    <recommendedName>
        <fullName evidence="2">Protein kinase domain-containing protein</fullName>
    </recommendedName>
</protein>
<gene>
    <name evidence="3" type="ORF">G7Y89_g10150</name>
</gene>
<dbReference type="Pfam" id="PF00069">
    <property type="entry name" value="Pkinase"/>
    <property type="match status" value="1"/>
</dbReference>
<feature type="region of interest" description="Disordered" evidence="1">
    <location>
        <begin position="14"/>
        <end position="53"/>
    </location>
</feature>
<accession>A0A8H4REW6</accession>
<evidence type="ECO:0000256" key="1">
    <source>
        <dbReference type="SAM" id="MobiDB-lite"/>
    </source>
</evidence>
<keyword evidence="4" id="KW-1185">Reference proteome</keyword>
<dbReference type="InterPro" id="IPR000719">
    <property type="entry name" value="Prot_kinase_dom"/>
</dbReference>
<name>A0A8H4REW6_9HELO</name>
<evidence type="ECO:0000313" key="3">
    <source>
        <dbReference type="EMBL" id="KAF4628006.1"/>
    </source>
</evidence>
<comment type="caution">
    <text evidence="3">The sequence shown here is derived from an EMBL/GenBank/DDBJ whole genome shotgun (WGS) entry which is preliminary data.</text>
</comment>
<dbReference type="SUPFAM" id="SSF56112">
    <property type="entry name" value="Protein kinase-like (PK-like)"/>
    <property type="match status" value="1"/>
</dbReference>
<dbReference type="EMBL" id="JAAMPI010000875">
    <property type="protein sequence ID" value="KAF4628006.1"/>
    <property type="molecule type" value="Genomic_DNA"/>
</dbReference>
<sequence length="335" mass="38781">MFFNFDMAQPAPFPPWPSRFQGNAGTPLPNLPPLPGGPEDHTPARVVDPNEDPEETDWFVSEKLWEDVRAGPGWVGQKILGLRSYELVGHWKYQGIDADLKSLKDVMVKQVLAYRQDGLIPESQCLLAFANSGSQHIVKMYRRLYKGTGYGTGYRPDMEDKEVHWIYMEFCAGGDLIDYLKKHIQPNFSLFSKLELWEIFHCLSRSLFTMHQGNEDTSDNAQRWNQPDLVHFDIKPQNVLRGGPIRDSEHRNRHVYKMADFGLAKWVIPPEQQDQDYIEEWEGRGIPDWLFPVRKTPRNKTIIIIALRQEKSNHGFILPSTTYITEKQGMYFKSA</sequence>
<dbReference type="Gene3D" id="1.10.510.10">
    <property type="entry name" value="Transferase(Phosphotransferase) domain 1"/>
    <property type="match status" value="1"/>
</dbReference>
<dbReference type="SMART" id="SM00220">
    <property type="entry name" value="S_TKc"/>
    <property type="match status" value="1"/>
</dbReference>
<dbReference type="Proteomes" id="UP000566819">
    <property type="component" value="Unassembled WGS sequence"/>
</dbReference>
<dbReference type="InterPro" id="IPR053083">
    <property type="entry name" value="TF_kinase-domain_protein"/>
</dbReference>
<evidence type="ECO:0000313" key="4">
    <source>
        <dbReference type="Proteomes" id="UP000566819"/>
    </source>
</evidence>
<dbReference type="InterPro" id="IPR011009">
    <property type="entry name" value="Kinase-like_dom_sf"/>
</dbReference>
<dbReference type="GO" id="GO:0004672">
    <property type="term" value="F:protein kinase activity"/>
    <property type="evidence" value="ECO:0007669"/>
    <property type="project" value="InterPro"/>
</dbReference>
<evidence type="ECO:0000259" key="2">
    <source>
        <dbReference type="PROSITE" id="PS50011"/>
    </source>
</evidence>
<dbReference type="AlphaFoldDB" id="A0A8H4REW6"/>
<dbReference type="OrthoDB" id="310217at2759"/>
<dbReference type="GO" id="GO:0005524">
    <property type="term" value="F:ATP binding"/>
    <property type="evidence" value="ECO:0007669"/>
    <property type="project" value="InterPro"/>
</dbReference>
<dbReference type="PROSITE" id="PS50011">
    <property type="entry name" value="PROTEIN_KINASE_DOM"/>
    <property type="match status" value="1"/>
</dbReference>